<dbReference type="WBParaSite" id="TMUE_1000002989.1">
    <property type="protein sequence ID" value="TMUE_1000002989.1"/>
    <property type="gene ID" value="WBGene00298564"/>
</dbReference>
<organism evidence="1 2">
    <name type="scientific">Trichuris muris</name>
    <name type="common">Mouse whipworm</name>
    <dbReference type="NCBI Taxonomy" id="70415"/>
    <lineage>
        <taxon>Eukaryota</taxon>
        <taxon>Metazoa</taxon>
        <taxon>Ecdysozoa</taxon>
        <taxon>Nematoda</taxon>
        <taxon>Enoplea</taxon>
        <taxon>Dorylaimia</taxon>
        <taxon>Trichinellida</taxon>
        <taxon>Trichuridae</taxon>
        <taxon>Trichuris</taxon>
    </lineage>
</organism>
<protein>
    <submittedName>
        <fullName evidence="2">Uncharacterized protein</fullName>
    </submittedName>
</protein>
<sequence>MPVGLGSRCSHSKLLWYEANMKSIRLNVHDVEDKGKRTLERPRRLSATLSIRHQFTLLRHKVTVDVAWILQKSQSKVCTKQCLRQRCFVAEGPYDRKLLVQLLRLVISAMRINCLCD</sequence>
<name>A0A5S6Q710_TRIMR</name>
<evidence type="ECO:0000313" key="2">
    <source>
        <dbReference type="WBParaSite" id="TMUE_1000002989.1"/>
    </source>
</evidence>
<accession>A0A5S6Q710</accession>
<reference evidence="2" key="1">
    <citation type="submission" date="2019-12" db="UniProtKB">
        <authorList>
            <consortium name="WormBaseParasite"/>
        </authorList>
    </citation>
    <scope>IDENTIFICATION</scope>
</reference>
<dbReference type="AlphaFoldDB" id="A0A5S6Q710"/>
<keyword evidence="1" id="KW-1185">Reference proteome</keyword>
<dbReference type="Proteomes" id="UP000046395">
    <property type="component" value="Unassembled WGS sequence"/>
</dbReference>
<proteinExistence type="predicted"/>
<evidence type="ECO:0000313" key="1">
    <source>
        <dbReference type="Proteomes" id="UP000046395"/>
    </source>
</evidence>